<evidence type="ECO:0000259" key="9">
    <source>
        <dbReference type="PROSITE" id="PS50032"/>
    </source>
</evidence>
<evidence type="ECO:0000256" key="1">
    <source>
        <dbReference type="ARBA" id="ARBA00012513"/>
    </source>
</evidence>
<accession>A0A5M3M751</accession>
<dbReference type="RefSeq" id="XP_007774772.1">
    <property type="nucleotide sequence ID" value="XM_007776582.1"/>
</dbReference>
<evidence type="ECO:0000256" key="4">
    <source>
        <dbReference type="ARBA" id="ARBA00022741"/>
    </source>
</evidence>
<evidence type="ECO:0000313" key="11">
    <source>
        <dbReference type="Proteomes" id="UP000053558"/>
    </source>
</evidence>
<dbReference type="GO" id="GO:0004674">
    <property type="term" value="F:protein serine/threonine kinase activity"/>
    <property type="evidence" value="ECO:0007669"/>
    <property type="project" value="UniProtKB-KW"/>
</dbReference>
<keyword evidence="5" id="KW-0418">Kinase</keyword>
<dbReference type="GeneID" id="19206592"/>
<evidence type="ECO:0000256" key="5">
    <source>
        <dbReference type="ARBA" id="ARBA00022777"/>
    </source>
</evidence>
<sequence>LRIHHGPLDQTTITTRPPPEVMARVCAVLDELGIEFKAESEFKYRCVRAKRRRAGGGVNANGVKEPVYGDQQQDAGDEVRFSVELTRIDRLKDTYSIDIRRLKGNLRSYKFLYDTLRE</sequence>
<feature type="domain" description="KA1" evidence="9">
    <location>
        <begin position="72"/>
        <end position="118"/>
    </location>
</feature>
<keyword evidence="3" id="KW-0808">Transferase</keyword>
<feature type="non-terminal residue" evidence="10">
    <location>
        <position position="1"/>
    </location>
</feature>
<dbReference type="InterPro" id="IPR028375">
    <property type="entry name" value="KA1/Ssp2_C"/>
</dbReference>
<dbReference type="PROSITE" id="PS50032">
    <property type="entry name" value="KA1"/>
    <property type="match status" value="1"/>
</dbReference>
<gene>
    <name evidence="10" type="ORF">CONPUDRAFT_25708</name>
</gene>
<evidence type="ECO:0000256" key="6">
    <source>
        <dbReference type="ARBA" id="ARBA00022840"/>
    </source>
</evidence>
<reference evidence="11" key="1">
    <citation type="journal article" date="2012" name="Science">
        <title>The Paleozoic origin of enzymatic lignin decomposition reconstructed from 31 fungal genomes.</title>
        <authorList>
            <person name="Floudas D."/>
            <person name="Binder M."/>
            <person name="Riley R."/>
            <person name="Barry K."/>
            <person name="Blanchette R.A."/>
            <person name="Henrissat B."/>
            <person name="Martinez A.T."/>
            <person name="Otillar R."/>
            <person name="Spatafora J.W."/>
            <person name="Yadav J.S."/>
            <person name="Aerts A."/>
            <person name="Benoit I."/>
            <person name="Boyd A."/>
            <person name="Carlson A."/>
            <person name="Copeland A."/>
            <person name="Coutinho P.M."/>
            <person name="de Vries R.P."/>
            <person name="Ferreira P."/>
            <person name="Findley K."/>
            <person name="Foster B."/>
            <person name="Gaskell J."/>
            <person name="Glotzer D."/>
            <person name="Gorecki P."/>
            <person name="Heitman J."/>
            <person name="Hesse C."/>
            <person name="Hori C."/>
            <person name="Igarashi K."/>
            <person name="Jurgens J.A."/>
            <person name="Kallen N."/>
            <person name="Kersten P."/>
            <person name="Kohler A."/>
            <person name="Kuees U."/>
            <person name="Kumar T.K.A."/>
            <person name="Kuo A."/>
            <person name="LaButti K."/>
            <person name="Larrondo L.F."/>
            <person name="Lindquist E."/>
            <person name="Ling A."/>
            <person name="Lombard V."/>
            <person name="Lucas S."/>
            <person name="Lundell T."/>
            <person name="Martin R."/>
            <person name="McLaughlin D.J."/>
            <person name="Morgenstern I."/>
            <person name="Morin E."/>
            <person name="Murat C."/>
            <person name="Nagy L.G."/>
            <person name="Nolan M."/>
            <person name="Ohm R.A."/>
            <person name="Patyshakuliyeva A."/>
            <person name="Rokas A."/>
            <person name="Ruiz-Duenas F.J."/>
            <person name="Sabat G."/>
            <person name="Salamov A."/>
            <person name="Samejima M."/>
            <person name="Schmutz J."/>
            <person name="Slot J.C."/>
            <person name="St John F."/>
            <person name="Stenlid J."/>
            <person name="Sun H."/>
            <person name="Sun S."/>
            <person name="Syed K."/>
            <person name="Tsang A."/>
            <person name="Wiebenga A."/>
            <person name="Young D."/>
            <person name="Pisabarro A."/>
            <person name="Eastwood D.C."/>
            <person name="Martin F."/>
            <person name="Cullen D."/>
            <person name="Grigoriev I.V."/>
            <person name="Hibbett D.S."/>
        </authorList>
    </citation>
    <scope>NUCLEOTIDE SEQUENCE [LARGE SCALE GENOMIC DNA]</scope>
    <source>
        <strain evidence="11">RWD-64-598 SS2</strain>
    </source>
</reference>
<evidence type="ECO:0000256" key="2">
    <source>
        <dbReference type="ARBA" id="ARBA00022527"/>
    </source>
</evidence>
<dbReference type="Pfam" id="PF02149">
    <property type="entry name" value="KA1"/>
    <property type="match status" value="1"/>
</dbReference>
<keyword evidence="6" id="KW-0067">ATP-binding</keyword>
<evidence type="ECO:0000313" key="10">
    <source>
        <dbReference type="EMBL" id="EIW74766.1"/>
    </source>
</evidence>
<dbReference type="Proteomes" id="UP000053558">
    <property type="component" value="Unassembled WGS sequence"/>
</dbReference>
<name>A0A5M3M751_CONPW</name>
<dbReference type="InterPro" id="IPR001772">
    <property type="entry name" value="KA1_dom"/>
</dbReference>
<dbReference type="OMA" id="MEIMLES"/>
<keyword evidence="2" id="KW-0723">Serine/threonine-protein kinase</keyword>
<dbReference type="EMBL" id="JH711590">
    <property type="protein sequence ID" value="EIW74766.1"/>
    <property type="molecule type" value="Genomic_DNA"/>
</dbReference>
<dbReference type="KEGG" id="cput:CONPUDRAFT_25708"/>
<keyword evidence="4" id="KW-0547">Nucleotide-binding</keyword>
<dbReference type="SUPFAM" id="SSF103243">
    <property type="entry name" value="KA1-like"/>
    <property type="match status" value="1"/>
</dbReference>
<protein>
    <recommendedName>
        <fullName evidence="1">non-specific serine/threonine protein kinase</fullName>
        <ecNumber evidence="1">2.7.11.1</ecNumber>
    </recommendedName>
</protein>
<evidence type="ECO:0000256" key="3">
    <source>
        <dbReference type="ARBA" id="ARBA00022679"/>
    </source>
</evidence>
<comment type="catalytic activity">
    <reaction evidence="8">
        <text>L-seryl-[protein] + ATP = O-phospho-L-seryl-[protein] + ADP + H(+)</text>
        <dbReference type="Rhea" id="RHEA:17989"/>
        <dbReference type="Rhea" id="RHEA-COMP:9863"/>
        <dbReference type="Rhea" id="RHEA-COMP:11604"/>
        <dbReference type="ChEBI" id="CHEBI:15378"/>
        <dbReference type="ChEBI" id="CHEBI:29999"/>
        <dbReference type="ChEBI" id="CHEBI:30616"/>
        <dbReference type="ChEBI" id="CHEBI:83421"/>
        <dbReference type="ChEBI" id="CHEBI:456216"/>
        <dbReference type="EC" id="2.7.11.1"/>
    </reaction>
</comment>
<proteinExistence type="predicted"/>
<dbReference type="AlphaFoldDB" id="A0A5M3M751"/>
<comment type="catalytic activity">
    <reaction evidence="7">
        <text>L-threonyl-[protein] + ATP = O-phospho-L-threonyl-[protein] + ADP + H(+)</text>
        <dbReference type="Rhea" id="RHEA:46608"/>
        <dbReference type="Rhea" id="RHEA-COMP:11060"/>
        <dbReference type="Rhea" id="RHEA-COMP:11605"/>
        <dbReference type="ChEBI" id="CHEBI:15378"/>
        <dbReference type="ChEBI" id="CHEBI:30013"/>
        <dbReference type="ChEBI" id="CHEBI:30616"/>
        <dbReference type="ChEBI" id="CHEBI:61977"/>
        <dbReference type="ChEBI" id="CHEBI:456216"/>
        <dbReference type="EC" id="2.7.11.1"/>
    </reaction>
</comment>
<dbReference type="GO" id="GO:0005524">
    <property type="term" value="F:ATP binding"/>
    <property type="evidence" value="ECO:0007669"/>
    <property type="project" value="UniProtKB-KW"/>
</dbReference>
<dbReference type="EC" id="2.7.11.1" evidence="1"/>
<dbReference type="OrthoDB" id="2672272at2759"/>
<evidence type="ECO:0000256" key="7">
    <source>
        <dbReference type="ARBA" id="ARBA00047899"/>
    </source>
</evidence>
<organism evidence="10 11">
    <name type="scientific">Coniophora puteana (strain RWD-64-598)</name>
    <name type="common">Brown rot fungus</name>
    <dbReference type="NCBI Taxonomy" id="741705"/>
    <lineage>
        <taxon>Eukaryota</taxon>
        <taxon>Fungi</taxon>
        <taxon>Dikarya</taxon>
        <taxon>Basidiomycota</taxon>
        <taxon>Agaricomycotina</taxon>
        <taxon>Agaricomycetes</taxon>
        <taxon>Agaricomycetidae</taxon>
        <taxon>Boletales</taxon>
        <taxon>Coniophorineae</taxon>
        <taxon>Coniophoraceae</taxon>
        <taxon>Coniophora</taxon>
    </lineage>
</organism>
<comment type="caution">
    <text evidence="10">The sequence shown here is derived from an EMBL/GenBank/DDBJ whole genome shotgun (WGS) entry which is preliminary data.</text>
</comment>
<evidence type="ECO:0000256" key="8">
    <source>
        <dbReference type="ARBA" id="ARBA00048679"/>
    </source>
</evidence>
<keyword evidence="11" id="KW-1185">Reference proteome</keyword>
<dbReference type="Gene3D" id="3.30.310.80">
    <property type="entry name" value="Kinase associated domain 1, KA1"/>
    <property type="match status" value="1"/>
</dbReference>
<feature type="non-terminal residue" evidence="10">
    <location>
        <position position="118"/>
    </location>
</feature>